<dbReference type="InterPro" id="IPR012677">
    <property type="entry name" value="Nucleotide-bd_a/b_plait_sf"/>
</dbReference>
<dbReference type="PROSITE" id="PS50102">
    <property type="entry name" value="RRM"/>
    <property type="match status" value="1"/>
</dbReference>
<dbReference type="CDD" id="cd21608">
    <property type="entry name" value="RRM2_NsCP33_like"/>
    <property type="match status" value="1"/>
</dbReference>
<dbReference type="InterPro" id="IPR052462">
    <property type="entry name" value="SLIRP/GR-RBP-like"/>
</dbReference>
<dbReference type="Proteomes" id="UP000250235">
    <property type="component" value="Unassembled WGS sequence"/>
</dbReference>
<dbReference type="InterPro" id="IPR000504">
    <property type="entry name" value="RRM_dom"/>
</dbReference>
<evidence type="ECO:0000313" key="5">
    <source>
        <dbReference type="EMBL" id="KZV25016.1"/>
    </source>
</evidence>
<dbReference type="OrthoDB" id="439808at2759"/>
<evidence type="ECO:0000313" key="6">
    <source>
        <dbReference type="Proteomes" id="UP000250235"/>
    </source>
</evidence>
<evidence type="ECO:0000256" key="3">
    <source>
        <dbReference type="SAM" id="MobiDB-lite"/>
    </source>
</evidence>
<proteinExistence type="predicted"/>
<dbReference type="InterPro" id="IPR048289">
    <property type="entry name" value="RRM2_NsCP33-like"/>
</dbReference>
<feature type="domain" description="RRM" evidence="4">
    <location>
        <begin position="5"/>
        <end position="83"/>
    </location>
</feature>
<dbReference type="AlphaFoldDB" id="A0A2Z7AUG1"/>
<keyword evidence="1 2" id="KW-0694">RNA-binding</keyword>
<dbReference type="EMBL" id="KV012487">
    <property type="protein sequence ID" value="KZV25016.1"/>
    <property type="molecule type" value="Genomic_DNA"/>
</dbReference>
<feature type="region of interest" description="Disordered" evidence="3">
    <location>
        <begin position="130"/>
        <end position="240"/>
    </location>
</feature>
<keyword evidence="6" id="KW-1185">Reference proteome</keyword>
<feature type="compositionally biased region" description="Gly residues" evidence="3">
    <location>
        <begin position="130"/>
        <end position="142"/>
    </location>
</feature>
<evidence type="ECO:0000259" key="4">
    <source>
        <dbReference type="PROSITE" id="PS50102"/>
    </source>
</evidence>
<reference evidence="5 6" key="1">
    <citation type="journal article" date="2015" name="Proc. Natl. Acad. Sci. U.S.A.">
        <title>The resurrection genome of Boea hygrometrica: A blueprint for survival of dehydration.</title>
        <authorList>
            <person name="Xiao L."/>
            <person name="Yang G."/>
            <person name="Zhang L."/>
            <person name="Yang X."/>
            <person name="Zhao S."/>
            <person name="Ji Z."/>
            <person name="Zhou Q."/>
            <person name="Hu M."/>
            <person name="Wang Y."/>
            <person name="Chen M."/>
            <person name="Xu Y."/>
            <person name="Jin H."/>
            <person name="Xiao X."/>
            <person name="Hu G."/>
            <person name="Bao F."/>
            <person name="Hu Y."/>
            <person name="Wan P."/>
            <person name="Li L."/>
            <person name="Deng X."/>
            <person name="Kuang T."/>
            <person name="Xiang C."/>
            <person name="Zhu J.K."/>
            <person name="Oliver M.J."/>
            <person name="He Y."/>
        </authorList>
    </citation>
    <scope>NUCLEOTIDE SEQUENCE [LARGE SCALE GENOMIC DNA]</scope>
    <source>
        <strain evidence="6">cv. XS01</strain>
    </source>
</reference>
<dbReference type="Pfam" id="PF00076">
    <property type="entry name" value="RRM_1"/>
    <property type="match status" value="1"/>
</dbReference>
<dbReference type="Gene3D" id="3.30.70.330">
    <property type="match status" value="1"/>
</dbReference>
<dbReference type="InterPro" id="IPR035979">
    <property type="entry name" value="RBD_domain_sf"/>
</dbReference>
<accession>A0A2Z7AUG1</accession>
<protein>
    <submittedName>
        <fullName evidence="5">Glycine-rich RNA-binding protein</fullName>
    </submittedName>
</protein>
<name>A0A2Z7AUG1_9LAMI</name>
<dbReference type="SUPFAM" id="SSF54928">
    <property type="entry name" value="RNA-binding domain, RBD"/>
    <property type="match status" value="1"/>
</dbReference>
<evidence type="ECO:0000256" key="1">
    <source>
        <dbReference type="ARBA" id="ARBA00022884"/>
    </source>
</evidence>
<feature type="compositionally biased region" description="Basic and acidic residues" evidence="3">
    <location>
        <begin position="204"/>
        <end position="214"/>
    </location>
</feature>
<organism evidence="5 6">
    <name type="scientific">Dorcoceras hygrometricum</name>
    <dbReference type="NCBI Taxonomy" id="472368"/>
    <lineage>
        <taxon>Eukaryota</taxon>
        <taxon>Viridiplantae</taxon>
        <taxon>Streptophyta</taxon>
        <taxon>Embryophyta</taxon>
        <taxon>Tracheophyta</taxon>
        <taxon>Spermatophyta</taxon>
        <taxon>Magnoliopsida</taxon>
        <taxon>eudicotyledons</taxon>
        <taxon>Gunneridae</taxon>
        <taxon>Pentapetalae</taxon>
        <taxon>asterids</taxon>
        <taxon>lamiids</taxon>
        <taxon>Lamiales</taxon>
        <taxon>Gesneriaceae</taxon>
        <taxon>Didymocarpoideae</taxon>
        <taxon>Trichosporeae</taxon>
        <taxon>Loxocarpinae</taxon>
        <taxon>Dorcoceras</taxon>
    </lineage>
</organism>
<sequence length="240" mass="24885">MHTSSKVFVGGISYSTDDMSLSEAFSKYGDVVEAKVIIDRNTGRSKGFAFVTFTSTEAASSAIQAFDGQELHGRRIKVNYATEKSRSGGFGGGFGPNDGYNYGGPGGNYGGGRFQSGGFGGSSGGSYTGGDGDYSRSGGFGSGDQYPSNGGEFGSNDNFSGGGAQGNGNWRGSDSNYFTGQGGGSFSSDHETAGPYGNNQGKSNTDHDGIDPKFDNFGQGMDGNDRDDYDESNNFANTRK</sequence>
<evidence type="ECO:0000256" key="2">
    <source>
        <dbReference type="PROSITE-ProRule" id="PRU00176"/>
    </source>
</evidence>
<gene>
    <name evidence="5" type="ORF">F511_01986</name>
</gene>
<dbReference type="GO" id="GO:0003723">
    <property type="term" value="F:RNA binding"/>
    <property type="evidence" value="ECO:0007669"/>
    <property type="project" value="UniProtKB-UniRule"/>
</dbReference>
<dbReference type="SMART" id="SM00360">
    <property type="entry name" value="RRM"/>
    <property type="match status" value="1"/>
</dbReference>
<dbReference type="PANTHER" id="PTHR48027">
    <property type="entry name" value="HETEROGENEOUS NUCLEAR RIBONUCLEOPROTEIN 87F-RELATED"/>
    <property type="match status" value="1"/>
</dbReference>